<feature type="region of interest" description="Disordered" evidence="1">
    <location>
        <begin position="414"/>
        <end position="439"/>
    </location>
</feature>
<feature type="compositionally biased region" description="Polar residues" evidence="1">
    <location>
        <begin position="352"/>
        <end position="363"/>
    </location>
</feature>
<feature type="region of interest" description="Disordered" evidence="1">
    <location>
        <begin position="299"/>
        <end position="333"/>
    </location>
</feature>
<protein>
    <submittedName>
        <fullName evidence="2">Uncharacterized protein</fullName>
    </submittedName>
</protein>
<evidence type="ECO:0000313" key="2">
    <source>
        <dbReference type="EMBL" id="CAE0623085.1"/>
    </source>
</evidence>
<dbReference type="EMBL" id="HBIU01004742">
    <property type="protein sequence ID" value="CAE0623085.1"/>
    <property type="molecule type" value="Transcribed_RNA"/>
</dbReference>
<feature type="region of interest" description="Disordered" evidence="1">
    <location>
        <begin position="350"/>
        <end position="385"/>
    </location>
</feature>
<reference evidence="2" key="1">
    <citation type="submission" date="2021-01" db="EMBL/GenBank/DDBJ databases">
        <authorList>
            <person name="Corre E."/>
            <person name="Pelletier E."/>
            <person name="Niang G."/>
            <person name="Scheremetjew M."/>
            <person name="Finn R."/>
            <person name="Kale V."/>
            <person name="Holt S."/>
            <person name="Cochrane G."/>
            <person name="Meng A."/>
            <person name="Brown T."/>
            <person name="Cohen L."/>
        </authorList>
    </citation>
    <scope>NUCLEOTIDE SEQUENCE</scope>
    <source>
        <strain evidence="2">CCMP3107</strain>
    </source>
</reference>
<gene>
    <name evidence="2" type="ORF">HAKA00212_LOCUS1749</name>
</gene>
<organism evidence="2">
    <name type="scientific">Heterosigma akashiwo</name>
    <name type="common">Chromophytic alga</name>
    <name type="synonym">Heterosigma carterae</name>
    <dbReference type="NCBI Taxonomy" id="2829"/>
    <lineage>
        <taxon>Eukaryota</taxon>
        <taxon>Sar</taxon>
        <taxon>Stramenopiles</taxon>
        <taxon>Ochrophyta</taxon>
        <taxon>Raphidophyceae</taxon>
        <taxon>Chattonellales</taxon>
        <taxon>Chattonellaceae</taxon>
        <taxon>Heterosigma</taxon>
    </lineage>
</organism>
<feature type="compositionally biased region" description="Basic and acidic residues" evidence="1">
    <location>
        <begin position="366"/>
        <end position="375"/>
    </location>
</feature>
<name>A0A6V3EBW4_HETAK</name>
<accession>A0A6V3EBW4</accession>
<sequence>MAYLQGSNIFWPGTAAIQDLCLQQVDKAAIPVKIQRFSHRCLKKLINICCNPASDCSLLCFWVISWTSAPRPLQSAVTRHILVCISELFSETGKKGKRRHTIDVGLDKLLQFCGTMAALDLALAQPQEHMVDQLQQSPYWVFGNALQTFLTYISIGHEIVKQKKSSAGAESFWLTHLKEGLRVISSQIDILKAWRSLQAEGSGLGLPEHFTPILGLCLQICGMLDNAIQVQSSTSLQLVFQSFKDEVVQVCGEFSMPEGPRADLQDGVLVSKFEVDACCKISAPEYYARFYHMIQRNGGDKEEGNQSNSTWPPLAPIGSGDLGTAEESIGWGSTSQASSAKWAAAASCTFSGGSQSEHPSGISSARAERDCRASDTETESEEELSGFRAIPRHFVHTGPDQMPINAQHRTTVEGNGAIHTDNDNKNGSGNEDDDDGSPVKISEVLGRFRSSLAKMNADATL</sequence>
<dbReference type="AlphaFoldDB" id="A0A6V3EBW4"/>
<evidence type="ECO:0000256" key="1">
    <source>
        <dbReference type="SAM" id="MobiDB-lite"/>
    </source>
</evidence>
<proteinExistence type="predicted"/>